<dbReference type="RefSeq" id="WP_073122246.1">
    <property type="nucleotide sequence ID" value="NZ_BMEN01000005.1"/>
</dbReference>
<dbReference type="PANTHER" id="PTHR43762:SF1">
    <property type="entry name" value="D-ARABINONO-1,4-LACTONE OXIDASE"/>
    <property type="match status" value="1"/>
</dbReference>
<dbReference type="EMBL" id="FQXQ01000006">
    <property type="protein sequence ID" value="SHH90173.1"/>
    <property type="molecule type" value="Genomic_DNA"/>
</dbReference>
<keyword evidence="2" id="KW-0560">Oxidoreductase</keyword>
<dbReference type="InterPro" id="IPR016171">
    <property type="entry name" value="Vanillyl_alc_oxidase_C-sub2"/>
</dbReference>
<dbReference type="Pfam" id="PF04030">
    <property type="entry name" value="ALO"/>
    <property type="match status" value="1"/>
</dbReference>
<dbReference type="Proteomes" id="UP000184109">
    <property type="component" value="Unassembled WGS sequence"/>
</dbReference>
<dbReference type="STRING" id="1195760.SAMN05444281_2617"/>
<keyword evidence="1" id="KW-0274">FAD</keyword>
<dbReference type="GO" id="GO:0071949">
    <property type="term" value="F:FAD binding"/>
    <property type="evidence" value="ECO:0007669"/>
    <property type="project" value="InterPro"/>
</dbReference>
<evidence type="ECO:0000256" key="2">
    <source>
        <dbReference type="ARBA" id="ARBA00023002"/>
    </source>
</evidence>
<dbReference type="GO" id="GO:0003885">
    <property type="term" value="F:D-arabinono-1,4-lactone oxidase activity"/>
    <property type="evidence" value="ECO:0007669"/>
    <property type="project" value="InterPro"/>
</dbReference>
<evidence type="ECO:0000313" key="5">
    <source>
        <dbReference type="Proteomes" id="UP000184109"/>
    </source>
</evidence>
<proteinExistence type="predicted"/>
<dbReference type="PIRSF" id="PIRSF000136">
    <property type="entry name" value="LGO_GLO"/>
    <property type="match status" value="1"/>
</dbReference>
<dbReference type="Gene3D" id="3.30.465.10">
    <property type="match status" value="1"/>
</dbReference>
<dbReference type="AlphaFoldDB" id="A0A1M5WT17"/>
<name>A0A1M5WT17_9FLAO</name>
<dbReference type="PROSITE" id="PS51387">
    <property type="entry name" value="FAD_PCMH"/>
    <property type="match status" value="1"/>
</dbReference>
<dbReference type="GO" id="GO:0016020">
    <property type="term" value="C:membrane"/>
    <property type="evidence" value="ECO:0007669"/>
    <property type="project" value="InterPro"/>
</dbReference>
<dbReference type="InterPro" id="IPR016167">
    <property type="entry name" value="FAD-bd_PCMH_sub1"/>
</dbReference>
<dbReference type="InterPro" id="IPR007173">
    <property type="entry name" value="ALO_C"/>
</dbReference>
<organism evidence="4 5">
    <name type="scientific">Wenyingzhuangia marina</name>
    <dbReference type="NCBI Taxonomy" id="1195760"/>
    <lineage>
        <taxon>Bacteria</taxon>
        <taxon>Pseudomonadati</taxon>
        <taxon>Bacteroidota</taxon>
        <taxon>Flavobacteriia</taxon>
        <taxon>Flavobacteriales</taxon>
        <taxon>Flavobacteriaceae</taxon>
        <taxon>Wenyingzhuangia</taxon>
    </lineage>
</organism>
<evidence type="ECO:0000259" key="3">
    <source>
        <dbReference type="PROSITE" id="PS51387"/>
    </source>
</evidence>
<dbReference type="Gene3D" id="3.30.43.10">
    <property type="entry name" value="Uridine Diphospho-n-acetylenolpyruvylglucosamine Reductase, domain 2"/>
    <property type="match status" value="1"/>
</dbReference>
<dbReference type="Gene3D" id="3.30.70.2520">
    <property type="match status" value="1"/>
</dbReference>
<dbReference type="PANTHER" id="PTHR43762">
    <property type="entry name" value="L-GULONOLACTONE OXIDASE"/>
    <property type="match status" value="1"/>
</dbReference>
<dbReference type="InterPro" id="IPR016169">
    <property type="entry name" value="FAD-bd_PCMH_sub2"/>
</dbReference>
<reference evidence="5" key="1">
    <citation type="submission" date="2016-11" db="EMBL/GenBank/DDBJ databases">
        <authorList>
            <person name="Varghese N."/>
            <person name="Submissions S."/>
        </authorList>
    </citation>
    <scope>NUCLEOTIDE SEQUENCE [LARGE SCALE GENOMIC DNA]</scope>
    <source>
        <strain evidence="5">DSM 100572</strain>
    </source>
</reference>
<sequence length="438" mass="50174">MSKSTKNAQTTNTWISWNKNIKHTYKNLIKVSNEEEMMDAVANNVSLRVFGNRFSSADIHAGTPTLIDVSNYDKIVNINKETKEVTVQAGASLEKVINTVQACGWCIPCLPDINKITIGGALATATHGTNGFILSKYVSKFRMVMADGSIKEFTEQDPEIDAIRVSLGLLGVYSEITFKCEDNYRLHIKEAPMKDADWTAKLDGFLQTYDFVRILWLPHTNHGYVILGTKVDKEFTFKEKSAPKYYKNRRKVSQKLYKYTHKYPSFTSIANKILYFLFFTAKQEHAGSLYDATVTKKRGATMELAEWTVAYSKFQDLFKDLKAMLEDKTNKAYVHVPMDVRFLKKDNAWLSYAADEDVVTVGCVCRNSPKADDYEAFEKVEEVFLKYGGKPHWAKRFKATYSDFEKLYTKWNDFGTLRSKLDPTNKFLNGYLTKLFVK</sequence>
<dbReference type="InterPro" id="IPR036318">
    <property type="entry name" value="FAD-bd_PCMH-like_sf"/>
</dbReference>
<accession>A0A1M5WT17</accession>
<dbReference type="InterPro" id="IPR006094">
    <property type="entry name" value="Oxid_FAD_bind_N"/>
</dbReference>
<gene>
    <name evidence="4" type="ORF">SAMN05444281_2617</name>
</gene>
<evidence type="ECO:0000313" key="4">
    <source>
        <dbReference type="EMBL" id="SHH90173.1"/>
    </source>
</evidence>
<dbReference type="InterPro" id="IPR010031">
    <property type="entry name" value="FAD_lactone_oxidase-like"/>
</dbReference>
<keyword evidence="5" id="KW-1185">Reference proteome</keyword>
<dbReference type="Gene3D" id="1.10.45.10">
    <property type="entry name" value="Vanillyl-alcohol Oxidase, Chain A, domain 4"/>
    <property type="match status" value="1"/>
</dbReference>
<dbReference type="InterPro" id="IPR016166">
    <property type="entry name" value="FAD-bd_PCMH"/>
</dbReference>
<evidence type="ECO:0000256" key="1">
    <source>
        <dbReference type="ARBA" id="ARBA00022827"/>
    </source>
</evidence>
<feature type="domain" description="FAD-binding PCMH-type" evidence="3">
    <location>
        <begin position="21"/>
        <end position="183"/>
    </location>
</feature>
<dbReference type="Pfam" id="PF01565">
    <property type="entry name" value="FAD_binding_4"/>
    <property type="match status" value="1"/>
</dbReference>
<keyword evidence="1" id="KW-0285">Flavoprotein</keyword>
<protein>
    <submittedName>
        <fullName evidence="4">FAD/FMN-containing dehydrogenase</fullName>
    </submittedName>
</protein>
<dbReference type="SUPFAM" id="SSF56176">
    <property type="entry name" value="FAD-binding/transporter-associated domain-like"/>
    <property type="match status" value="1"/>
</dbReference>